<dbReference type="Proteomes" id="UP000286716">
    <property type="component" value="Unassembled WGS sequence"/>
</dbReference>
<evidence type="ECO:0000313" key="1">
    <source>
        <dbReference type="EMBL" id="RSM40767.1"/>
    </source>
</evidence>
<organism evidence="1 2">
    <name type="scientific">Amycolatopsis balhimycina DSM 5908</name>
    <dbReference type="NCBI Taxonomy" id="1081091"/>
    <lineage>
        <taxon>Bacteria</taxon>
        <taxon>Bacillati</taxon>
        <taxon>Actinomycetota</taxon>
        <taxon>Actinomycetes</taxon>
        <taxon>Pseudonocardiales</taxon>
        <taxon>Pseudonocardiaceae</taxon>
        <taxon>Amycolatopsis</taxon>
    </lineage>
</organism>
<reference evidence="1 2" key="1">
    <citation type="submission" date="2018-05" db="EMBL/GenBank/DDBJ databases">
        <title>Evolution of GPA BGCs.</title>
        <authorList>
            <person name="Waglechner N."/>
            <person name="Wright G.D."/>
        </authorList>
    </citation>
    <scope>NUCLEOTIDE SEQUENCE [LARGE SCALE GENOMIC DNA]</scope>
    <source>
        <strain evidence="1 2">DSM 5908</strain>
    </source>
</reference>
<dbReference type="AlphaFoldDB" id="A0A428WCQ7"/>
<sequence>MITVEADAAAVERRLTAGGLSCPDCASAVVGWGHGRERSVRGPAGLMRLRPRRCRCAGCGVTHVLLPVVALLRRADLAAVIGAALAAKAAGAGHRRIAQALERPAETVRGWLRRFAGRLEAVRGVFTVWLRALDPDPVMPDPGGGAWADAMIAISLATTAAARRFVLMVSPWEVAVAVSGGRLLAPGWPGEWINTSSP</sequence>
<dbReference type="EMBL" id="QHHU01000038">
    <property type="protein sequence ID" value="RSM40767.1"/>
    <property type="molecule type" value="Genomic_DNA"/>
</dbReference>
<accession>A0A428WCQ7</accession>
<protein>
    <submittedName>
        <fullName evidence="1">Uncharacterized protein</fullName>
    </submittedName>
</protein>
<keyword evidence="2" id="KW-1185">Reference proteome</keyword>
<gene>
    <name evidence="1" type="ORF">DMA12_26495</name>
</gene>
<dbReference type="OrthoDB" id="52928at2"/>
<proteinExistence type="predicted"/>
<name>A0A428WCQ7_AMYBA</name>
<evidence type="ECO:0000313" key="2">
    <source>
        <dbReference type="Proteomes" id="UP000286716"/>
    </source>
</evidence>
<comment type="caution">
    <text evidence="1">The sequence shown here is derived from an EMBL/GenBank/DDBJ whole genome shotgun (WGS) entry which is preliminary data.</text>
</comment>